<reference evidence="1 2" key="1">
    <citation type="journal article" date="2021" name="Elife">
        <title>Chloroplast acquisition without the gene transfer in kleptoplastic sea slugs, Plakobranchus ocellatus.</title>
        <authorList>
            <person name="Maeda T."/>
            <person name="Takahashi S."/>
            <person name="Yoshida T."/>
            <person name="Shimamura S."/>
            <person name="Takaki Y."/>
            <person name="Nagai Y."/>
            <person name="Toyoda A."/>
            <person name="Suzuki Y."/>
            <person name="Arimoto A."/>
            <person name="Ishii H."/>
            <person name="Satoh N."/>
            <person name="Nishiyama T."/>
            <person name="Hasebe M."/>
            <person name="Maruyama T."/>
            <person name="Minagawa J."/>
            <person name="Obokata J."/>
            <person name="Shigenobu S."/>
        </authorList>
    </citation>
    <scope>NUCLEOTIDE SEQUENCE [LARGE SCALE GENOMIC DNA]</scope>
</reference>
<name>A0AAV4CNJ4_9GAST</name>
<keyword evidence="2" id="KW-1185">Reference proteome</keyword>
<dbReference type="AlphaFoldDB" id="A0AAV4CNJ4"/>
<dbReference type="EMBL" id="BLXT01006771">
    <property type="protein sequence ID" value="GFO33449.1"/>
    <property type="molecule type" value="Genomic_DNA"/>
</dbReference>
<evidence type="ECO:0000313" key="1">
    <source>
        <dbReference type="EMBL" id="GFO33449.1"/>
    </source>
</evidence>
<protein>
    <submittedName>
        <fullName evidence="1">Uncharacterized protein</fullName>
    </submittedName>
</protein>
<accession>A0AAV4CNJ4</accession>
<comment type="caution">
    <text evidence="1">The sequence shown here is derived from an EMBL/GenBank/DDBJ whole genome shotgun (WGS) entry which is preliminary data.</text>
</comment>
<proteinExistence type="predicted"/>
<sequence length="126" mass="14309">MKLNAANQASKKQRPQFGLPARISVSDIIKHFADCISWILSPLLLVPTLKPIGKSQHPCDISQLTCEPTVRFESFSWFAVWIPQGFSGISLDLILETRGRFNINRFIARQSHNNGSLLEIVLRRHQ</sequence>
<dbReference type="Proteomes" id="UP000735302">
    <property type="component" value="Unassembled WGS sequence"/>
</dbReference>
<organism evidence="1 2">
    <name type="scientific">Plakobranchus ocellatus</name>
    <dbReference type="NCBI Taxonomy" id="259542"/>
    <lineage>
        <taxon>Eukaryota</taxon>
        <taxon>Metazoa</taxon>
        <taxon>Spiralia</taxon>
        <taxon>Lophotrochozoa</taxon>
        <taxon>Mollusca</taxon>
        <taxon>Gastropoda</taxon>
        <taxon>Heterobranchia</taxon>
        <taxon>Euthyneura</taxon>
        <taxon>Panpulmonata</taxon>
        <taxon>Sacoglossa</taxon>
        <taxon>Placobranchoidea</taxon>
        <taxon>Plakobranchidae</taxon>
        <taxon>Plakobranchus</taxon>
    </lineage>
</organism>
<evidence type="ECO:0000313" key="2">
    <source>
        <dbReference type="Proteomes" id="UP000735302"/>
    </source>
</evidence>
<gene>
    <name evidence="1" type="ORF">PoB_005995400</name>
</gene>